<organism evidence="6 7">
    <name type="scientific">Falsarthrobacter nasiphocae</name>
    <dbReference type="NCBI Taxonomy" id="189863"/>
    <lineage>
        <taxon>Bacteria</taxon>
        <taxon>Bacillati</taxon>
        <taxon>Actinomycetota</taxon>
        <taxon>Actinomycetes</taxon>
        <taxon>Micrococcales</taxon>
        <taxon>Micrococcaceae</taxon>
        <taxon>Falsarthrobacter</taxon>
    </lineage>
</organism>
<evidence type="ECO:0000256" key="1">
    <source>
        <dbReference type="ARBA" id="ARBA00004401"/>
    </source>
</evidence>
<keyword evidence="7" id="KW-1185">Reference proteome</keyword>
<evidence type="ECO:0000256" key="4">
    <source>
        <dbReference type="RuleBase" id="RU362042"/>
    </source>
</evidence>
<dbReference type="RefSeq" id="WP_309852549.1">
    <property type="nucleotide sequence ID" value="NZ_BAAAIU010000004.1"/>
</dbReference>
<comment type="catalytic activity">
    <reaction evidence="4">
        <text>Cleavage of hydrophobic, N-terminal signal or leader sequences from secreted and periplasmic proteins.</text>
        <dbReference type="EC" id="3.4.21.89"/>
    </reaction>
</comment>
<sequence>MASRLSSGRPRRVSRWGRFVASVLVGAFALVTLVRALAVDSYGVPTPSMAPTLLPGQRILVLTWPWQREPAAGDVVVVDGRGTLAPNAPDSPARTGAWLVGRNAGDQFVKRVIAVGPARVTCDGAGGPLLVDGAPADVFRAEDCGRKRFDQRIPKGTVWLMGDNRENSRDSRDLLGAPGGGAISESSIVGRVLGAQ</sequence>
<dbReference type="Pfam" id="PF10502">
    <property type="entry name" value="Peptidase_S26"/>
    <property type="match status" value="1"/>
</dbReference>
<dbReference type="PRINTS" id="PR00727">
    <property type="entry name" value="LEADERPTASE"/>
</dbReference>
<dbReference type="InterPro" id="IPR019533">
    <property type="entry name" value="Peptidase_S26"/>
</dbReference>
<dbReference type="GO" id="GO:0004252">
    <property type="term" value="F:serine-type endopeptidase activity"/>
    <property type="evidence" value="ECO:0007669"/>
    <property type="project" value="InterPro"/>
</dbReference>
<gene>
    <name evidence="6" type="ORF">J2S35_001803</name>
</gene>
<dbReference type="GO" id="GO:0009003">
    <property type="term" value="F:signal peptidase activity"/>
    <property type="evidence" value="ECO:0007669"/>
    <property type="project" value="UniProtKB-EC"/>
</dbReference>
<evidence type="ECO:0000256" key="2">
    <source>
        <dbReference type="ARBA" id="ARBA00009370"/>
    </source>
</evidence>
<evidence type="ECO:0000313" key="6">
    <source>
        <dbReference type="EMBL" id="MDR6892863.1"/>
    </source>
</evidence>
<dbReference type="GO" id="GO:0005886">
    <property type="term" value="C:plasma membrane"/>
    <property type="evidence" value="ECO:0007669"/>
    <property type="project" value="UniProtKB-SubCell"/>
</dbReference>
<name>A0AAE3YFH9_9MICC</name>
<reference evidence="6" key="1">
    <citation type="submission" date="2023-07" db="EMBL/GenBank/DDBJ databases">
        <title>Sequencing the genomes of 1000 actinobacteria strains.</title>
        <authorList>
            <person name="Klenk H.-P."/>
        </authorList>
    </citation>
    <scope>NUCLEOTIDE SEQUENCE</scope>
    <source>
        <strain evidence="6">DSM 13988</strain>
    </source>
</reference>
<feature type="active site" evidence="3">
    <location>
        <position position="110"/>
    </location>
</feature>
<dbReference type="NCBIfam" id="TIGR02227">
    <property type="entry name" value="sigpep_I_bact"/>
    <property type="match status" value="1"/>
</dbReference>
<comment type="caution">
    <text evidence="6">The sequence shown here is derived from an EMBL/GenBank/DDBJ whole genome shotgun (WGS) entry which is preliminary data.</text>
</comment>
<dbReference type="GO" id="GO:0006465">
    <property type="term" value="P:signal peptide processing"/>
    <property type="evidence" value="ECO:0007669"/>
    <property type="project" value="InterPro"/>
</dbReference>
<evidence type="ECO:0000256" key="3">
    <source>
        <dbReference type="PIRSR" id="PIRSR600223-1"/>
    </source>
</evidence>
<keyword evidence="4" id="KW-0645">Protease</keyword>
<keyword evidence="4 6" id="KW-0378">Hydrolase</keyword>
<dbReference type="Gene3D" id="2.10.109.10">
    <property type="entry name" value="Umud Fragment, subunit A"/>
    <property type="match status" value="1"/>
</dbReference>
<dbReference type="Proteomes" id="UP001247307">
    <property type="component" value="Unassembled WGS sequence"/>
</dbReference>
<dbReference type="EMBL" id="JAVDUI010000001">
    <property type="protein sequence ID" value="MDR6892863.1"/>
    <property type="molecule type" value="Genomic_DNA"/>
</dbReference>
<accession>A0AAE3YFH9</accession>
<dbReference type="EC" id="3.4.21.89" evidence="4"/>
<dbReference type="InterPro" id="IPR000223">
    <property type="entry name" value="Pept_S26A_signal_pept_1"/>
</dbReference>
<proteinExistence type="inferred from homology"/>
<evidence type="ECO:0000259" key="5">
    <source>
        <dbReference type="Pfam" id="PF10502"/>
    </source>
</evidence>
<comment type="similarity">
    <text evidence="2 4">Belongs to the peptidase S26 family.</text>
</comment>
<feature type="domain" description="Peptidase S26" evidence="5">
    <location>
        <begin position="22"/>
        <end position="192"/>
    </location>
</feature>
<dbReference type="CDD" id="cd06530">
    <property type="entry name" value="S26_SPase_I"/>
    <property type="match status" value="1"/>
</dbReference>
<dbReference type="InterPro" id="IPR036286">
    <property type="entry name" value="LexA/Signal_pep-like_sf"/>
</dbReference>
<evidence type="ECO:0000313" key="7">
    <source>
        <dbReference type="Proteomes" id="UP001247307"/>
    </source>
</evidence>
<protein>
    <recommendedName>
        <fullName evidence="4">Signal peptidase I</fullName>
        <ecNumber evidence="4">3.4.21.89</ecNumber>
    </recommendedName>
</protein>
<dbReference type="AlphaFoldDB" id="A0AAE3YFH9"/>
<dbReference type="SUPFAM" id="SSF51306">
    <property type="entry name" value="LexA/Signal peptidase"/>
    <property type="match status" value="1"/>
</dbReference>
<comment type="subcellular location">
    <subcellularLocation>
        <location evidence="1">Cell membrane</location>
        <topology evidence="1">Single-pass type II membrane protein</topology>
    </subcellularLocation>
    <subcellularLocation>
        <location evidence="4">Membrane</location>
        <topology evidence="4">Single-pass type II membrane protein</topology>
    </subcellularLocation>
</comment>
<dbReference type="PANTHER" id="PTHR43390:SF1">
    <property type="entry name" value="CHLOROPLAST PROCESSING PEPTIDASE"/>
    <property type="match status" value="1"/>
</dbReference>
<feature type="active site" evidence="3">
    <location>
        <position position="48"/>
    </location>
</feature>
<dbReference type="PANTHER" id="PTHR43390">
    <property type="entry name" value="SIGNAL PEPTIDASE I"/>
    <property type="match status" value="1"/>
</dbReference>